<evidence type="ECO:0000259" key="3">
    <source>
        <dbReference type="Pfam" id="PF20434"/>
    </source>
</evidence>
<dbReference type="Proteomes" id="UP001629156">
    <property type="component" value="Unassembled WGS sequence"/>
</dbReference>
<dbReference type="EMBL" id="JBELPZ010000018">
    <property type="protein sequence ID" value="MFL9845563.1"/>
    <property type="molecule type" value="Genomic_DNA"/>
</dbReference>
<evidence type="ECO:0000313" key="5">
    <source>
        <dbReference type="Proteomes" id="UP001629156"/>
    </source>
</evidence>
<dbReference type="PANTHER" id="PTHR48081">
    <property type="entry name" value="AB HYDROLASE SUPERFAMILY PROTEIN C4A8.06C"/>
    <property type="match status" value="1"/>
</dbReference>
<dbReference type="PROSITE" id="PS51257">
    <property type="entry name" value="PROKAR_LIPOPROTEIN"/>
    <property type="match status" value="1"/>
</dbReference>
<dbReference type="Gene3D" id="3.40.50.1820">
    <property type="entry name" value="alpha/beta hydrolase"/>
    <property type="match status" value="1"/>
</dbReference>
<feature type="domain" description="BD-FAE-like" evidence="3">
    <location>
        <begin position="50"/>
        <end position="243"/>
    </location>
</feature>
<name>A0ABW8YZ83_9FLAO</name>
<feature type="chain" id="PRO_5047110598" evidence="2">
    <location>
        <begin position="22"/>
        <end position="284"/>
    </location>
</feature>
<dbReference type="InterPro" id="IPR050300">
    <property type="entry name" value="GDXG_lipolytic_enzyme"/>
</dbReference>
<evidence type="ECO:0000256" key="1">
    <source>
        <dbReference type="ARBA" id="ARBA00022801"/>
    </source>
</evidence>
<comment type="caution">
    <text evidence="4">The sequence shown here is derived from an EMBL/GenBank/DDBJ whole genome shotgun (WGS) entry which is preliminary data.</text>
</comment>
<dbReference type="Pfam" id="PF20434">
    <property type="entry name" value="BD-FAE"/>
    <property type="match status" value="1"/>
</dbReference>
<evidence type="ECO:0000313" key="4">
    <source>
        <dbReference type="EMBL" id="MFL9845563.1"/>
    </source>
</evidence>
<reference evidence="4 5" key="1">
    <citation type="submission" date="2024-06" db="EMBL/GenBank/DDBJ databases">
        <authorList>
            <person name="Kaempfer P."/>
            <person name="Viver T."/>
        </authorList>
    </citation>
    <scope>NUCLEOTIDE SEQUENCE [LARGE SCALE GENOMIC DNA]</scope>
    <source>
        <strain evidence="4 5">ST-119</strain>
    </source>
</reference>
<evidence type="ECO:0000256" key="2">
    <source>
        <dbReference type="SAM" id="SignalP"/>
    </source>
</evidence>
<keyword evidence="5" id="KW-1185">Reference proteome</keyword>
<feature type="signal peptide" evidence="2">
    <location>
        <begin position="1"/>
        <end position="21"/>
    </location>
</feature>
<dbReference type="GO" id="GO:0016787">
    <property type="term" value="F:hydrolase activity"/>
    <property type="evidence" value="ECO:0007669"/>
    <property type="project" value="UniProtKB-KW"/>
</dbReference>
<dbReference type="SUPFAM" id="SSF53474">
    <property type="entry name" value="alpha/beta-Hydrolases"/>
    <property type="match status" value="1"/>
</dbReference>
<dbReference type="RefSeq" id="WP_408085845.1">
    <property type="nucleotide sequence ID" value="NZ_JBELPZ010000018.1"/>
</dbReference>
<proteinExistence type="predicted"/>
<dbReference type="PANTHER" id="PTHR48081:SF13">
    <property type="entry name" value="ALPHA_BETA HYDROLASE"/>
    <property type="match status" value="1"/>
</dbReference>
<sequence length="284" mass="31067">MKNIFYIPLLFLLFLTGCNSSDDSANKNETLLAAAQYYNVPYGDDGSQVMDVYLPEGRNDEDTKVIMLIHGGAWISGDKDDFSDILPIIRTNFPNHAVVNINYRLATSSSPAFPKQIDDLQQALEFLENNDYHISTQYALLGASAGAHLAMLYSYKYDAQHHVKAVIDIVGPADFTDPAYTNHQLYGFAALNLLGTATPTPQQIEEVNPIAHVSAQSAPTLMFYGGIDPLIPATQGPNLKAALDAAGVYNEFNFYAEGGHGDWDEATMAEVAAKTTAFLQVYLQ</sequence>
<gene>
    <name evidence="4" type="ORF">ABS766_14155</name>
</gene>
<keyword evidence="2" id="KW-0732">Signal</keyword>
<keyword evidence="1 4" id="KW-0378">Hydrolase</keyword>
<dbReference type="InterPro" id="IPR049492">
    <property type="entry name" value="BD-FAE-like_dom"/>
</dbReference>
<dbReference type="InterPro" id="IPR029058">
    <property type="entry name" value="AB_hydrolase_fold"/>
</dbReference>
<organism evidence="4 5">
    <name type="scientific">Flavobacterium rhizosphaerae</name>
    <dbReference type="NCBI Taxonomy" id="3163298"/>
    <lineage>
        <taxon>Bacteria</taxon>
        <taxon>Pseudomonadati</taxon>
        <taxon>Bacteroidota</taxon>
        <taxon>Flavobacteriia</taxon>
        <taxon>Flavobacteriales</taxon>
        <taxon>Flavobacteriaceae</taxon>
        <taxon>Flavobacterium</taxon>
    </lineage>
</organism>
<accession>A0ABW8YZ83</accession>
<protein>
    <submittedName>
        <fullName evidence="4">Alpha/beta hydrolase</fullName>
    </submittedName>
</protein>